<comment type="caution">
    <text evidence="1">The sequence shown here is derived from an EMBL/GenBank/DDBJ whole genome shotgun (WGS) entry which is preliminary data.</text>
</comment>
<evidence type="ECO:0000313" key="2">
    <source>
        <dbReference type="Proteomes" id="UP000825729"/>
    </source>
</evidence>
<keyword evidence="2" id="KW-1185">Reference proteome</keyword>
<reference evidence="1 2" key="1">
    <citation type="submission" date="2021-07" db="EMBL/GenBank/DDBJ databases">
        <title>The Aristolochia fimbriata genome: insights into angiosperm evolution, floral development and chemical biosynthesis.</title>
        <authorList>
            <person name="Jiao Y."/>
        </authorList>
    </citation>
    <scope>NUCLEOTIDE SEQUENCE [LARGE SCALE GENOMIC DNA]</scope>
    <source>
        <strain evidence="1">IBCAS-2021</strain>
        <tissue evidence="1">Leaf</tissue>
    </source>
</reference>
<dbReference type="Proteomes" id="UP000825729">
    <property type="component" value="Unassembled WGS sequence"/>
</dbReference>
<gene>
    <name evidence="1" type="ORF">H6P81_001335</name>
</gene>
<evidence type="ECO:0000313" key="1">
    <source>
        <dbReference type="EMBL" id="KAG9456827.1"/>
    </source>
</evidence>
<sequence>MSDAHLVQIALLHVEEDDTRDTDSAAGIRKVFPLMVKWRFGDPNAITIGRGTNWYCLCCLGFLLVNHL</sequence>
<protein>
    <submittedName>
        <fullName evidence="1">Uncharacterized protein</fullName>
    </submittedName>
</protein>
<name>A0AAV7FAL6_ARIFI</name>
<accession>A0AAV7FAL6</accession>
<proteinExistence type="predicted"/>
<dbReference type="AlphaFoldDB" id="A0AAV7FAL6"/>
<dbReference type="EMBL" id="JAINDJ010000002">
    <property type="protein sequence ID" value="KAG9456827.1"/>
    <property type="molecule type" value="Genomic_DNA"/>
</dbReference>
<organism evidence="1 2">
    <name type="scientific">Aristolochia fimbriata</name>
    <name type="common">White veined hardy Dutchman's pipe vine</name>
    <dbReference type="NCBI Taxonomy" id="158543"/>
    <lineage>
        <taxon>Eukaryota</taxon>
        <taxon>Viridiplantae</taxon>
        <taxon>Streptophyta</taxon>
        <taxon>Embryophyta</taxon>
        <taxon>Tracheophyta</taxon>
        <taxon>Spermatophyta</taxon>
        <taxon>Magnoliopsida</taxon>
        <taxon>Magnoliidae</taxon>
        <taxon>Piperales</taxon>
        <taxon>Aristolochiaceae</taxon>
        <taxon>Aristolochia</taxon>
    </lineage>
</organism>